<keyword evidence="6" id="KW-1185">Reference proteome</keyword>
<feature type="region of interest" description="Disordered" evidence="1">
    <location>
        <begin position="42"/>
        <end position="78"/>
    </location>
</feature>
<sequence>MSSIKSILGEIKNSQMGKDRTISGLAEQVRMCLNGQAKISDEMLSLRETQGPTPSTGRRSINERPPSPAAVASNSREGDWVHRSEFTTRKIELPVFSGDDPDEWTFRADRYFGLQRLNPAEQLEAAVLCLEGAALQWFRWENSRQPINSWEELKEMVIRRFRPAHEGTVYDRFFQLQQQATSVQEYRRQFEALAASMGQMSDQALFAAFVNGLKMEVQGPLRLLEPNGLIKAMELAESIEANQALVRNSRIGPSKSSPGPIRPINSFFNSEATKGTHVQPHMSSPLSPASSSSSYKSTQSSTSPTRFKKYTEAELREKRNRGVCYK</sequence>
<feature type="region of interest" description="Disordered" evidence="1">
    <location>
        <begin position="274"/>
        <end position="326"/>
    </location>
</feature>
<dbReference type="EMBL" id="JAATIP010000137">
    <property type="protein sequence ID" value="KAF4367925.1"/>
    <property type="molecule type" value="Genomic_DNA"/>
</dbReference>
<protein>
    <recommendedName>
        <fullName evidence="2">Retrotransposon gag domain-containing protein</fullName>
    </recommendedName>
</protein>
<dbReference type="PANTHER" id="PTHR33223">
    <property type="entry name" value="CCHC-TYPE DOMAIN-CONTAINING PROTEIN"/>
    <property type="match status" value="1"/>
</dbReference>
<evidence type="ECO:0000313" key="4">
    <source>
        <dbReference type="EMBL" id="KAF4401261.1"/>
    </source>
</evidence>
<dbReference type="Pfam" id="PF03732">
    <property type="entry name" value="Retrotrans_gag"/>
    <property type="match status" value="1"/>
</dbReference>
<dbReference type="Proteomes" id="UP000525078">
    <property type="component" value="Unassembled WGS sequence"/>
</dbReference>
<proteinExistence type="predicted"/>
<comment type="caution">
    <text evidence="3">The sequence shown here is derived from an EMBL/GenBank/DDBJ whole genome shotgun (WGS) entry which is preliminary data.</text>
</comment>
<accession>A0A7J6FBA2</accession>
<dbReference type="InterPro" id="IPR005162">
    <property type="entry name" value="Retrotrans_gag_dom"/>
</dbReference>
<evidence type="ECO:0000256" key="1">
    <source>
        <dbReference type="SAM" id="MobiDB-lite"/>
    </source>
</evidence>
<dbReference type="EMBL" id="JAATIQ010000013">
    <property type="protein sequence ID" value="KAF4401261.1"/>
    <property type="molecule type" value="Genomic_DNA"/>
</dbReference>
<evidence type="ECO:0000313" key="5">
    <source>
        <dbReference type="Proteomes" id="UP000525078"/>
    </source>
</evidence>
<name>A0A7J6FBA2_CANSA</name>
<evidence type="ECO:0000313" key="6">
    <source>
        <dbReference type="Proteomes" id="UP000583929"/>
    </source>
</evidence>
<evidence type="ECO:0000313" key="3">
    <source>
        <dbReference type="EMBL" id="KAF4367925.1"/>
    </source>
</evidence>
<feature type="domain" description="Retrotransposon gag" evidence="2">
    <location>
        <begin position="126"/>
        <end position="214"/>
    </location>
</feature>
<dbReference type="Proteomes" id="UP000583929">
    <property type="component" value="Unassembled WGS sequence"/>
</dbReference>
<gene>
    <name evidence="3" type="ORF">F8388_002536</name>
    <name evidence="4" type="ORF">G4B88_014102</name>
</gene>
<evidence type="ECO:0000259" key="2">
    <source>
        <dbReference type="Pfam" id="PF03732"/>
    </source>
</evidence>
<feature type="compositionally biased region" description="Low complexity" evidence="1">
    <location>
        <begin position="283"/>
        <end position="305"/>
    </location>
</feature>
<organism evidence="3 5">
    <name type="scientific">Cannabis sativa</name>
    <name type="common">Hemp</name>
    <name type="synonym">Marijuana</name>
    <dbReference type="NCBI Taxonomy" id="3483"/>
    <lineage>
        <taxon>Eukaryota</taxon>
        <taxon>Viridiplantae</taxon>
        <taxon>Streptophyta</taxon>
        <taxon>Embryophyta</taxon>
        <taxon>Tracheophyta</taxon>
        <taxon>Spermatophyta</taxon>
        <taxon>Magnoliopsida</taxon>
        <taxon>eudicotyledons</taxon>
        <taxon>Gunneridae</taxon>
        <taxon>Pentapetalae</taxon>
        <taxon>rosids</taxon>
        <taxon>fabids</taxon>
        <taxon>Rosales</taxon>
        <taxon>Cannabaceae</taxon>
        <taxon>Cannabis</taxon>
    </lineage>
</organism>
<reference evidence="5 6" key="1">
    <citation type="journal article" date="2020" name="bioRxiv">
        <title>Sequence and annotation of 42 cannabis genomes reveals extensive copy number variation in cannabinoid synthesis and pathogen resistance genes.</title>
        <authorList>
            <person name="Mckernan K.J."/>
            <person name="Helbert Y."/>
            <person name="Kane L.T."/>
            <person name="Ebling H."/>
            <person name="Zhang L."/>
            <person name="Liu B."/>
            <person name="Eaton Z."/>
            <person name="Mclaughlin S."/>
            <person name="Kingan S."/>
            <person name="Baybayan P."/>
            <person name="Concepcion G."/>
            <person name="Jordan M."/>
            <person name="Riva A."/>
            <person name="Barbazuk W."/>
            <person name="Harkins T."/>
        </authorList>
    </citation>
    <scope>NUCLEOTIDE SEQUENCE [LARGE SCALE GENOMIC DNA]</scope>
    <source>
        <strain evidence="5 6">cv. Jamaican Lion 4</strain>
        <strain evidence="4">Father</strain>
        <strain evidence="3">Mother</strain>
        <tissue evidence="3">Leaf</tissue>
    </source>
</reference>
<dbReference type="PANTHER" id="PTHR33223:SF6">
    <property type="entry name" value="CCHC-TYPE DOMAIN-CONTAINING PROTEIN"/>
    <property type="match status" value="1"/>
</dbReference>
<dbReference type="AlphaFoldDB" id="A0A7J6FBA2"/>
<feature type="compositionally biased region" description="Polar residues" evidence="1">
    <location>
        <begin position="47"/>
        <end position="59"/>
    </location>
</feature>